<dbReference type="Gene3D" id="1.20.1510.10">
    <property type="entry name" value="Cation efflux protein transmembrane domain"/>
    <property type="match status" value="1"/>
</dbReference>
<feature type="transmembrane region" description="Helical" evidence="5">
    <location>
        <begin position="126"/>
        <end position="146"/>
    </location>
</feature>
<feature type="domain" description="Cation efflux protein transmembrane" evidence="6">
    <location>
        <begin position="37"/>
        <end position="199"/>
    </location>
</feature>
<evidence type="ECO:0000256" key="2">
    <source>
        <dbReference type="ARBA" id="ARBA00022692"/>
    </source>
</evidence>
<keyword evidence="2 5" id="KW-0812">Transmembrane</keyword>
<dbReference type="Proteomes" id="UP000297477">
    <property type="component" value="Unassembled WGS sequence"/>
</dbReference>
<dbReference type="Pfam" id="PF01545">
    <property type="entry name" value="Cation_efflux"/>
    <property type="match status" value="1"/>
</dbReference>
<name>A0ABY2K2H7_9MICC</name>
<evidence type="ECO:0000313" key="8">
    <source>
        <dbReference type="Proteomes" id="UP000297477"/>
    </source>
</evidence>
<keyword evidence="4 5" id="KW-0472">Membrane</keyword>
<organism evidence="7 8">
    <name type="scientific">Micrococcus lylae</name>
    <dbReference type="NCBI Taxonomy" id="1273"/>
    <lineage>
        <taxon>Bacteria</taxon>
        <taxon>Bacillati</taxon>
        <taxon>Actinomycetota</taxon>
        <taxon>Actinomycetes</taxon>
        <taxon>Micrococcales</taxon>
        <taxon>Micrococcaceae</taxon>
        <taxon>Micrococcus</taxon>
    </lineage>
</organism>
<accession>A0ABY2K2H7</accession>
<dbReference type="EMBL" id="SPKT01000002">
    <property type="protein sequence ID" value="TFI01239.1"/>
    <property type="molecule type" value="Genomic_DNA"/>
</dbReference>
<evidence type="ECO:0000256" key="4">
    <source>
        <dbReference type="ARBA" id="ARBA00023136"/>
    </source>
</evidence>
<evidence type="ECO:0000259" key="6">
    <source>
        <dbReference type="Pfam" id="PF01545"/>
    </source>
</evidence>
<proteinExistence type="predicted"/>
<dbReference type="InterPro" id="IPR027469">
    <property type="entry name" value="Cation_efflux_TMD_sf"/>
</dbReference>
<keyword evidence="3 5" id="KW-1133">Transmembrane helix</keyword>
<evidence type="ECO:0000256" key="5">
    <source>
        <dbReference type="SAM" id="Phobius"/>
    </source>
</evidence>
<feature type="transmembrane region" description="Helical" evidence="5">
    <location>
        <begin position="69"/>
        <end position="87"/>
    </location>
</feature>
<gene>
    <name evidence="7" type="ORF">E4A49_01960</name>
</gene>
<keyword evidence="8" id="KW-1185">Reference proteome</keyword>
<evidence type="ECO:0000256" key="1">
    <source>
        <dbReference type="ARBA" id="ARBA00004141"/>
    </source>
</evidence>
<evidence type="ECO:0000313" key="7">
    <source>
        <dbReference type="EMBL" id="TFI01239.1"/>
    </source>
</evidence>
<dbReference type="RefSeq" id="WP_082740035.1">
    <property type="nucleotide sequence ID" value="NZ_CP126965.1"/>
</dbReference>
<sequence>MNTAGREPDEAAVVGNPGAGETVQDPARVRALRATVLTVAVLNLAYMVVEIAVALSIRSVALVADSVDFFEDFAVNLLIFIALGWTLSKRAAVGKAMAVIIVLPALAALVMAVAKMGDPEPPAAGVLLWTAVGAVVVNLVCVLLLSRFRADGGSLTRAAWLAARNDLIAGVVLIALAGATALTASGWADIIVGLLLVVLNGSAAKEVWEAATEESLAAKALAGDIDDD</sequence>
<feature type="transmembrane region" description="Helical" evidence="5">
    <location>
        <begin position="96"/>
        <end position="114"/>
    </location>
</feature>
<dbReference type="SUPFAM" id="SSF161111">
    <property type="entry name" value="Cation efflux protein transmembrane domain-like"/>
    <property type="match status" value="1"/>
</dbReference>
<comment type="caution">
    <text evidence="7">The sequence shown here is derived from an EMBL/GenBank/DDBJ whole genome shotgun (WGS) entry which is preliminary data.</text>
</comment>
<feature type="transmembrane region" description="Helical" evidence="5">
    <location>
        <begin position="167"/>
        <end position="199"/>
    </location>
</feature>
<reference evidence="7 8" key="1">
    <citation type="submission" date="2019-03" db="EMBL/GenBank/DDBJ databases">
        <title>Reclassification of Micrococcus aloeverae and Micrococcus yunnanensis as later heterotypic synonyms of Micrococcus luteus.</title>
        <authorList>
            <person name="Huang C.-H."/>
        </authorList>
    </citation>
    <scope>NUCLEOTIDE SEQUENCE [LARGE SCALE GENOMIC DNA]</scope>
    <source>
        <strain evidence="7 8">BCRC 12151</strain>
    </source>
</reference>
<protein>
    <submittedName>
        <fullName evidence="7">Cation transporter</fullName>
    </submittedName>
</protein>
<dbReference type="InterPro" id="IPR058533">
    <property type="entry name" value="Cation_efflux_TM"/>
</dbReference>
<feature type="transmembrane region" description="Helical" evidence="5">
    <location>
        <begin position="34"/>
        <end position="57"/>
    </location>
</feature>
<comment type="subcellular location">
    <subcellularLocation>
        <location evidence="1">Membrane</location>
        <topology evidence="1">Multi-pass membrane protein</topology>
    </subcellularLocation>
</comment>
<evidence type="ECO:0000256" key="3">
    <source>
        <dbReference type="ARBA" id="ARBA00022989"/>
    </source>
</evidence>